<keyword evidence="1" id="KW-0812">Transmembrane</keyword>
<evidence type="ECO:0000313" key="3">
    <source>
        <dbReference type="Proteomes" id="UP000520767"/>
    </source>
</evidence>
<dbReference type="Proteomes" id="UP000520767">
    <property type="component" value="Unassembled WGS sequence"/>
</dbReference>
<dbReference type="EMBL" id="JACHJQ010000005">
    <property type="protein sequence ID" value="MBB4909227.1"/>
    <property type="molecule type" value="Genomic_DNA"/>
</dbReference>
<proteinExistence type="predicted"/>
<accession>A0A7W7Q8X3</accession>
<protein>
    <submittedName>
        <fullName evidence="2">Uncharacterized protein</fullName>
    </submittedName>
</protein>
<keyword evidence="1" id="KW-0472">Membrane</keyword>
<dbReference type="AlphaFoldDB" id="A0A7W7Q8X3"/>
<sequence length="51" mass="5853">MPWVTSHRRRVPGRWFRSTTVRSHHRRRPGGVPVVGIVIAVLIILVLIAVF</sequence>
<keyword evidence="1" id="KW-1133">Transmembrane helix</keyword>
<reference evidence="2 3" key="1">
    <citation type="submission" date="2020-08" db="EMBL/GenBank/DDBJ databases">
        <title>Genomic Encyclopedia of Type Strains, Phase III (KMG-III): the genomes of soil and plant-associated and newly described type strains.</title>
        <authorList>
            <person name="Whitman W."/>
        </authorList>
    </citation>
    <scope>NUCLEOTIDE SEQUENCE [LARGE SCALE GENOMIC DNA]</scope>
    <source>
        <strain evidence="2 3">CECT 8960</strain>
    </source>
</reference>
<keyword evidence="3" id="KW-1185">Reference proteome</keyword>
<feature type="transmembrane region" description="Helical" evidence="1">
    <location>
        <begin position="32"/>
        <end position="50"/>
    </location>
</feature>
<organism evidence="2 3">
    <name type="scientific">Actinophytocola algeriensis</name>
    <dbReference type="NCBI Taxonomy" id="1768010"/>
    <lineage>
        <taxon>Bacteria</taxon>
        <taxon>Bacillati</taxon>
        <taxon>Actinomycetota</taxon>
        <taxon>Actinomycetes</taxon>
        <taxon>Pseudonocardiales</taxon>
        <taxon>Pseudonocardiaceae</taxon>
    </lineage>
</organism>
<comment type="caution">
    <text evidence="2">The sequence shown here is derived from an EMBL/GenBank/DDBJ whole genome shotgun (WGS) entry which is preliminary data.</text>
</comment>
<gene>
    <name evidence="2" type="ORF">FHR82_005480</name>
</gene>
<dbReference type="RefSeq" id="WP_184813251.1">
    <property type="nucleotide sequence ID" value="NZ_JACHJQ010000005.1"/>
</dbReference>
<name>A0A7W7Q8X3_9PSEU</name>
<evidence type="ECO:0000256" key="1">
    <source>
        <dbReference type="SAM" id="Phobius"/>
    </source>
</evidence>
<evidence type="ECO:0000313" key="2">
    <source>
        <dbReference type="EMBL" id="MBB4909227.1"/>
    </source>
</evidence>